<comment type="caution">
    <text evidence="2">The sequence shown here is derived from an EMBL/GenBank/DDBJ whole genome shotgun (WGS) entry which is preliminary data.</text>
</comment>
<evidence type="ECO:0000313" key="2">
    <source>
        <dbReference type="EMBL" id="MBB3231948.1"/>
    </source>
</evidence>
<proteinExistence type="predicted"/>
<dbReference type="AlphaFoldDB" id="A0A7W5EV30"/>
<dbReference type="Proteomes" id="UP000518892">
    <property type="component" value="Unassembled WGS sequence"/>
</dbReference>
<evidence type="ECO:0000256" key="1">
    <source>
        <dbReference type="SAM" id="SignalP"/>
    </source>
</evidence>
<keyword evidence="1" id="KW-0732">Signal</keyword>
<protein>
    <submittedName>
        <fullName evidence="2">Uncharacterized protein</fullName>
    </submittedName>
</protein>
<feature type="signal peptide" evidence="1">
    <location>
        <begin position="1"/>
        <end position="21"/>
    </location>
</feature>
<organism evidence="2 3">
    <name type="scientific">Halomonas stenophila</name>
    <dbReference type="NCBI Taxonomy" id="795312"/>
    <lineage>
        <taxon>Bacteria</taxon>
        <taxon>Pseudomonadati</taxon>
        <taxon>Pseudomonadota</taxon>
        <taxon>Gammaproteobacteria</taxon>
        <taxon>Oceanospirillales</taxon>
        <taxon>Halomonadaceae</taxon>
        <taxon>Halomonas</taxon>
    </lineage>
</organism>
<reference evidence="2 3" key="1">
    <citation type="submission" date="2020-08" db="EMBL/GenBank/DDBJ databases">
        <title>Genomic Encyclopedia of Type Strains, Phase III (KMG-III): the genomes of soil and plant-associated and newly described type strains.</title>
        <authorList>
            <person name="Whitman W."/>
        </authorList>
    </citation>
    <scope>NUCLEOTIDE SEQUENCE [LARGE SCALE GENOMIC DNA]</scope>
    <source>
        <strain evidence="2 3">CECT 7744</strain>
    </source>
</reference>
<keyword evidence="3" id="KW-1185">Reference proteome</keyword>
<dbReference type="RefSeq" id="WP_183384415.1">
    <property type="nucleotide sequence ID" value="NZ_JACHXR010000008.1"/>
</dbReference>
<evidence type="ECO:0000313" key="3">
    <source>
        <dbReference type="Proteomes" id="UP000518892"/>
    </source>
</evidence>
<accession>A0A7W5EV30</accession>
<gene>
    <name evidence="2" type="ORF">FHR97_002811</name>
</gene>
<dbReference type="EMBL" id="JACHXR010000008">
    <property type="protein sequence ID" value="MBB3231948.1"/>
    <property type="molecule type" value="Genomic_DNA"/>
</dbReference>
<feature type="chain" id="PRO_5030528121" evidence="1">
    <location>
        <begin position="22"/>
        <end position="103"/>
    </location>
</feature>
<sequence>MRTVIASTLALSLMLPVAAKASVCHMLADFAEEMMRTHQFPGERSGYNVHESVRRMRDPQLKELVDKIQYMVWTSDRYITDTRRTEAVHDFSQEIYDMCMPPE</sequence>
<name>A0A7W5EV30_9GAMM</name>